<organism evidence="1">
    <name type="scientific">Rhizophora mucronata</name>
    <name type="common">Asiatic mangrove</name>
    <dbReference type="NCBI Taxonomy" id="61149"/>
    <lineage>
        <taxon>Eukaryota</taxon>
        <taxon>Viridiplantae</taxon>
        <taxon>Streptophyta</taxon>
        <taxon>Embryophyta</taxon>
        <taxon>Tracheophyta</taxon>
        <taxon>Spermatophyta</taxon>
        <taxon>Magnoliopsida</taxon>
        <taxon>eudicotyledons</taxon>
        <taxon>Gunneridae</taxon>
        <taxon>Pentapetalae</taxon>
        <taxon>rosids</taxon>
        <taxon>fabids</taxon>
        <taxon>Malpighiales</taxon>
        <taxon>Rhizophoraceae</taxon>
        <taxon>Rhizophora</taxon>
    </lineage>
</organism>
<name>A0A2P2PP22_RHIMU</name>
<evidence type="ECO:0000313" key="1">
    <source>
        <dbReference type="EMBL" id="MBX56455.1"/>
    </source>
</evidence>
<protein>
    <submittedName>
        <fullName evidence="1">Uncharacterized protein</fullName>
    </submittedName>
</protein>
<dbReference type="EMBL" id="GGEC01075971">
    <property type="protein sequence ID" value="MBX56455.1"/>
    <property type="molecule type" value="Transcribed_RNA"/>
</dbReference>
<dbReference type="AlphaFoldDB" id="A0A2P2PP22"/>
<sequence length="42" mass="5194">MSYSSRNFFEIRGHLEIDDQFLPRYHIHCVCVFYIYSIVHRT</sequence>
<proteinExistence type="predicted"/>
<reference evidence="1" key="1">
    <citation type="submission" date="2018-02" db="EMBL/GenBank/DDBJ databases">
        <title>Rhizophora mucronata_Transcriptome.</title>
        <authorList>
            <person name="Meera S.P."/>
            <person name="Sreeshan A."/>
            <person name="Augustine A."/>
        </authorList>
    </citation>
    <scope>NUCLEOTIDE SEQUENCE</scope>
    <source>
        <tissue evidence="1">Leaf</tissue>
    </source>
</reference>
<accession>A0A2P2PP22</accession>